<feature type="domain" description="DUF11" evidence="4">
    <location>
        <begin position="855"/>
        <end position="973"/>
    </location>
</feature>
<comment type="subcellular location">
    <subcellularLocation>
        <location evidence="1">Membrane</location>
        <topology evidence="1">Single-pass membrane protein</topology>
    </subcellularLocation>
</comment>
<proteinExistence type="predicted"/>
<feature type="domain" description="DUF11" evidence="4">
    <location>
        <begin position="983"/>
        <end position="1087"/>
    </location>
</feature>
<dbReference type="EMBL" id="FYEK01000003">
    <property type="protein sequence ID" value="SNB51999.1"/>
    <property type="molecule type" value="Genomic_DNA"/>
</dbReference>
<evidence type="ECO:0000256" key="2">
    <source>
        <dbReference type="ARBA" id="ARBA00023136"/>
    </source>
</evidence>
<evidence type="ECO:0000313" key="6">
    <source>
        <dbReference type="Proteomes" id="UP000197025"/>
    </source>
</evidence>
<dbReference type="InterPro" id="IPR013320">
    <property type="entry name" value="ConA-like_dom_sf"/>
</dbReference>
<gene>
    <name evidence="5" type="ORF">SAMN02746019_00022280</name>
</gene>
<dbReference type="Gene3D" id="2.60.40.1170">
    <property type="entry name" value="Mu homology domain, subdomain B"/>
    <property type="match status" value="1"/>
</dbReference>
<protein>
    <submittedName>
        <fullName evidence="5">Conserved repeat domain-containing protein</fullName>
    </submittedName>
</protein>
<dbReference type="SUPFAM" id="SSF49899">
    <property type="entry name" value="Concanavalin A-like lectins/glucanases"/>
    <property type="match status" value="1"/>
</dbReference>
<dbReference type="InterPro" id="IPR047589">
    <property type="entry name" value="DUF11_rpt"/>
</dbReference>
<name>A0A212PYD3_9CHLR</name>
<organism evidence="5 6">
    <name type="scientific">Thermoflexus hugenholtzii JAD2</name>
    <dbReference type="NCBI Taxonomy" id="877466"/>
    <lineage>
        <taxon>Bacteria</taxon>
        <taxon>Bacillati</taxon>
        <taxon>Chloroflexota</taxon>
        <taxon>Thermoflexia</taxon>
        <taxon>Thermoflexales</taxon>
        <taxon>Thermoflexaceae</taxon>
        <taxon>Thermoflexus</taxon>
    </lineage>
</organism>
<dbReference type="InterPro" id="IPR051172">
    <property type="entry name" value="Chlamydia_OmcB"/>
</dbReference>
<dbReference type="Gene3D" id="2.60.40.10">
    <property type="entry name" value="Immunoglobulins"/>
    <property type="match status" value="5"/>
</dbReference>
<dbReference type="Pfam" id="PF01345">
    <property type="entry name" value="DUF11"/>
    <property type="match status" value="6"/>
</dbReference>
<feature type="domain" description="DUF11" evidence="4">
    <location>
        <begin position="612"/>
        <end position="725"/>
    </location>
</feature>
<dbReference type="PANTHER" id="PTHR34819:SF3">
    <property type="entry name" value="CELL SURFACE PROTEIN"/>
    <property type="match status" value="1"/>
</dbReference>
<evidence type="ECO:0000259" key="4">
    <source>
        <dbReference type="Pfam" id="PF01345"/>
    </source>
</evidence>
<keyword evidence="2" id="KW-0472">Membrane</keyword>
<feature type="domain" description="DUF11" evidence="4">
    <location>
        <begin position="371"/>
        <end position="483"/>
    </location>
</feature>
<dbReference type="InterPro" id="IPR013783">
    <property type="entry name" value="Ig-like_fold"/>
</dbReference>
<evidence type="ECO:0000256" key="1">
    <source>
        <dbReference type="ARBA" id="ARBA00004167"/>
    </source>
</evidence>
<dbReference type="InterPro" id="IPR032695">
    <property type="entry name" value="Integrin_dom_sf"/>
</dbReference>
<accession>A0A212PYD3</accession>
<feature type="domain" description="DUF11" evidence="4">
    <location>
        <begin position="734"/>
        <end position="847"/>
    </location>
</feature>
<dbReference type="PANTHER" id="PTHR34819">
    <property type="entry name" value="LARGE CYSTEINE-RICH PERIPLASMIC PROTEIN OMCB"/>
    <property type="match status" value="1"/>
</dbReference>
<dbReference type="NCBIfam" id="TIGR01451">
    <property type="entry name" value="B_ant_repeat"/>
    <property type="match status" value="6"/>
</dbReference>
<keyword evidence="6" id="KW-1185">Reference proteome</keyword>
<evidence type="ECO:0000256" key="3">
    <source>
        <dbReference type="ARBA" id="ARBA00023180"/>
    </source>
</evidence>
<dbReference type="Gene3D" id="2.60.120.200">
    <property type="match status" value="1"/>
</dbReference>
<dbReference type="AlphaFoldDB" id="A0A212PYD3"/>
<keyword evidence="3" id="KW-0325">Glycoprotein</keyword>
<sequence>MRGMRQLRQGGLTFLLAGILLALLIGALGILSGTPVPVARAQGTGVITHTRVADFAVGCAISTGISVGNAEGGELHLTASVEDDFDGTAIDGARWVISISNPAAGPYQAITLANGLVSLDGMYLRSVLTMTQLPRFFEARARLMRMPNTSGEPDLGFYREVGPAYNPFTPTSSIRLFILGNGDINNLIVRARDGDGPIADVDIPDPDETQFHVFRIEWEPEATRYYINGVLQTTIPSPTLVVTSWVFLYHQTPSFYGSTPTDIDWVRAGQYVGNGTYTSCPQDAGQKVRWDTLAWNAVMPPGTTLLFRVRTSADGVTWSNWSDPLPAGPNNIPSTLAFARYLQYRVEMSTTNPMQSPEVQEVALRYSELADLVVSKSASSDTVLAGNELTYTVRITNNGPLPAQNVRVTDTLPGGVTWITSTPSQGTCTTLTCNLGTLNPGGVATVNIRVRVNSNTLEGTLANQVIVGTDTPDDPANNTATVSTAVQTQADLSLTLRDEPDLVMAGDLLTYTLTLTNAGPSDARGVQITLTLPSGLTVLSLFPSQGSCAGTTCTLGDVPADGTATLLLRARVNSSTPAGNLTLSAQASATTPDPNPANNTASETTTVQTQADLALTMNDAPDPVLAGAWLTYTLTLANTGPSDAQSVAVDLALPDGVTPIAWIPSQGTCADTTCTLGTLLAGNIARITVTTQISSNIPPGTILSAIAQATSPTSDPNTANNTATAFTTVQTQADLSLTIRDEPDPVMAGDLLTYTLTLTNAGPSDARGVQITLTLPSGLTVLSLFPSQGSCAGTTCTLGDVPADGTATLLLRAQVNAGTPAGSLTLSAQASATTPDPNLDNNTASETTTVETQADLVLTLQDEPDPVVAGRLLTYTLTLTNAGPSDAQGVVLTLTLPISWQVNGFTPISGCSLDEDGNRIICAMGTMPAEAVQTLLVTGTVPAEVPEGTVLIAQAEVRAGTPDANSENNEALASTEVRGEADLQLLLSGEPELVFVGEVVTYTLALTNTGPSLAPGVQVTLTLPDGVQVLDATPSLGSCVEASCALGDLPVGENATVRLRVRVERWTSPEIRVRVEAVSRAVDPTPASAEIQTQVRLRLFLPLVMRGG</sequence>
<feature type="domain" description="DUF11" evidence="4">
    <location>
        <begin position="491"/>
        <end position="604"/>
    </location>
</feature>
<dbReference type="GO" id="GO:0016020">
    <property type="term" value="C:membrane"/>
    <property type="evidence" value="ECO:0007669"/>
    <property type="project" value="UniProtKB-SubCell"/>
</dbReference>
<evidence type="ECO:0000313" key="5">
    <source>
        <dbReference type="EMBL" id="SNB51999.1"/>
    </source>
</evidence>
<dbReference type="SUPFAM" id="SSF69179">
    <property type="entry name" value="Integrin domains"/>
    <property type="match status" value="4"/>
</dbReference>
<dbReference type="InParanoid" id="A0A212PYD3"/>
<dbReference type="CDD" id="cd00413">
    <property type="entry name" value="Glyco_hydrolase_16"/>
    <property type="match status" value="1"/>
</dbReference>
<dbReference type="Proteomes" id="UP000197025">
    <property type="component" value="Unassembled WGS sequence"/>
</dbReference>
<reference evidence="6" key="1">
    <citation type="submission" date="2017-06" db="EMBL/GenBank/DDBJ databases">
        <authorList>
            <person name="Varghese N."/>
            <person name="Submissions S."/>
        </authorList>
    </citation>
    <scope>NUCLEOTIDE SEQUENCE [LARGE SCALE GENOMIC DNA]</scope>
    <source>
        <strain evidence="6">JAD2</strain>
    </source>
</reference>
<dbReference type="InterPro" id="IPR001434">
    <property type="entry name" value="OmcB-like_DUF11"/>
</dbReference>